<dbReference type="eggNOG" id="ENOG5032SSX">
    <property type="taxonomic scope" value="Bacteria"/>
</dbReference>
<dbReference type="Proteomes" id="UP000195880">
    <property type="component" value="Chromosome"/>
</dbReference>
<feature type="region of interest" description="Disordered" evidence="1">
    <location>
        <begin position="203"/>
        <end position="225"/>
    </location>
</feature>
<feature type="compositionally biased region" description="Basic and acidic residues" evidence="1">
    <location>
        <begin position="159"/>
        <end position="173"/>
    </location>
</feature>
<protein>
    <submittedName>
        <fullName evidence="4">Membrane protein</fullName>
    </submittedName>
</protein>
<reference evidence="4 5" key="1">
    <citation type="submission" date="2017-05" db="EMBL/GenBank/DDBJ databases">
        <title>Streptomyces alboflavus Genome sequencing and assembly.</title>
        <authorList>
            <person name="Wang Y."/>
            <person name="Du B."/>
            <person name="Ding Y."/>
            <person name="Liu H."/>
            <person name="Hou Q."/>
            <person name="Liu K."/>
            <person name="Wang C."/>
            <person name="Yao L."/>
        </authorList>
    </citation>
    <scope>NUCLEOTIDE SEQUENCE [LARGE SCALE GENOMIC DNA]</scope>
    <source>
        <strain evidence="4 5">MDJK44</strain>
    </source>
</reference>
<name>A0A1Z1WC17_9ACTN</name>
<evidence type="ECO:0000259" key="3">
    <source>
        <dbReference type="Pfam" id="PF13559"/>
    </source>
</evidence>
<keyword evidence="2" id="KW-0812">Transmembrane</keyword>
<evidence type="ECO:0000256" key="1">
    <source>
        <dbReference type="SAM" id="MobiDB-lite"/>
    </source>
</evidence>
<gene>
    <name evidence="4" type="ORF">SMD44_03352</name>
</gene>
<dbReference type="Pfam" id="PF13559">
    <property type="entry name" value="DUF4129"/>
    <property type="match status" value="1"/>
</dbReference>
<organism evidence="4 5">
    <name type="scientific">Streptomyces alboflavus</name>
    <dbReference type="NCBI Taxonomy" id="67267"/>
    <lineage>
        <taxon>Bacteria</taxon>
        <taxon>Bacillati</taxon>
        <taxon>Actinomycetota</taxon>
        <taxon>Actinomycetes</taxon>
        <taxon>Kitasatosporales</taxon>
        <taxon>Streptomycetaceae</taxon>
        <taxon>Streptomyces</taxon>
    </lineage>
</organism>
<evidence type="ECO:0000256" key="2">
    <source>
        <dbReference type="SAM" id="Phobius"/>
    </source>
</evidence>
<sequence length="283" mass="29875">MTPAGAVLDVLGAAARLPHAFFGAASVRPRTGFRAAAVPPGTGVPAAVPPPGVGTGVRLPGGDDGPPLTIPGRPAREAAERELSKSMYHENDPGFFQRALNRFWGWVDDLFSAASGAAPGGVIGLVVIVLAVVAVAAALWWRLGTPRRAPATSAALFDDRPRSAAEHRADAEAHAAQGHWSQALQERMRAIVRSLEERALLDPRPGRTADEAAAEAARPLPDHEDRLHAAARDFDDVTYGGRTATEAAYHRLADLDRDLERSKPLLATASHAPSDSTSWGAIR</sequence>
<keyword evidence="2" id="KW-1133">Transmembrane helix</keyword>
<evidence type="ECO:0000313" key="5">
    <source>
        <dbReference type="Proteomes" id="UP000195880"/>
    </source>
</evidence>
<dbReference type="AlphaFoldDB" id="A0A1Z1WC17"/>
<dbReference type="EMBL" id="CP021748">
    <property type="protein sequence ID" value="ARX83922.1"/>
    <property type="molecule type" value="Genomic_DNA"/>
</dbReference>
<feature type="transmembrane region" description="Helical" evidence="2">
    <location>
        <begin position="117"/>
        <end position="141"/>
    </location>
</feature>
<dbReference type="InterPro" id="IPR025403">
    <property type="entry name" value="TgpA-like_C"/>
</dbReference>
<dbReference type="STRING" id="67267.GCA_000716675_07322"/>
<feature type="domain" description="Protein-glutamine gamma-glutamyltransferase-like C-terminal" evidence="3">
    <location>
        <begin position="187"/>
        <end position="257"/>
    </location>
</feature>
<evidence type="ECO:0000313" key="4">
    <source>
        <dbReference type="EMBL" id="ARX83922.1"/>
    </source>
</evidence>
<keyword evidence="5" id="KW-1185">Reference proteome</keyword>
<feature type="region of interest" description="Disordered" evidence="1">
    <location>
        <begin position="159"/>
        <end position="179"/>
    </location>
</feature>
<proteinExistence type="predicted"/>
<keyword evidence="2" id="KW-0472">Membrane</keyword>
<dbReference type="KEGG" id="salf:SMD44_03352"/>
<accession>A0A1Z1WC17</accession>